<keyword evidence="4" id="KW-1185">Reference proteome</keyword>
<accession>A0A0N9HW73</accession>
<evidence type="ECO:0000313" key="3">
    <source>
        <dbReference type="EMBL" id="ALG07729.1"/>
    </source>
</evidence>
<gene>
    <name evidence="2" type="ORF">AOZ06_12825</name>
    <name evidence="3" type="ORF">AOZ06_13145</name>
</gene>
<reference evidence="3 4" key="1">
    <citation type="submission" date="2015-07" db="EMBL/GenBank/DDBJ databases">
        <title>Genome sequencing of Kibdelosporangium phytohabitans.</title>
        <authorList>
            <person name="Qin S."/>
            <person name="Xing K."/>
        </authorList>
    </citation>
    <scope>NUCLEOTIDE SEQUENCE [LARGE SCALE GENOMIC DNA]</scope>
    <source>
        <strain evidence="3 4">KLBMP1111</strain>
    </source>
</reference>
<proteinExistence type="predicted"/>
<feature type="coiled-coil region" evidence="1">
    <location>
        <begin position="616"/>
        <end position="643"/>
    </location>
</feature>
<evidence type="ECO:0000256" key="1">
    <source>
        <dbReference type="SAM" id="Coils"/>
    </source>
</evidence>
<name>A0A0N9HW73_9PSEU</name>
<keyword evidence="1" id="KW-0175">Coiled coil</keyword>
<organism evidence="3 4">
    <name type="scientific">Kibdelosporangium phytohabitans</name>
    <dbReference type="NCBI Taxonomy" id="860235"/>
    <lineage>
        <taxon>Bacteria</taxon>
        <taxon>Bacillati</taxon>
        <taxon>Actinomycetota</taxon>
        <taxon>Actinomycetes</taxon>
        <taxon>Pseudonocardiales</taxon>
        <taxon>Pseudonocardiaceae</taxon>
        <taxon>Kibdelosporangium</taxon>
    </lineage>
</organism>
<dbReference type="KEGG" id="kphy:AOZ06_12825"/>
<protein>
    <submittedName>
        <fullName evidence="3">Uncharacterized protein</fullName>
    </submittedName>
</protein>
<evidence type="ECO:0000313" key="2">
    <source>
        <dbReference type="EMBL" id="ALG07673.1"/>
    </source>
</evidence>
<dbReference type="EMBL" id="CP012752">
    <property type="protein sequence ID" value="ALG07673.1"/>
    <property type="molecule type" value="Genomic_DNA"/>
</dbReference>
<evidence type="ECO:0000313" key="4">
    <source>
        <dbReference type="Proteomes" id="UP000063699"/>
    </source>
</evidence>
<dbReference type="AlphaFoldDB" id="A0A0N9HW73"/>
<dbReference type="EMBL" id="CP012752">
    <property type="protein sequence ID" value="ALG07729.1"/>
    <property type="molecule type" value="Genomic_DNA"/>
</dbReference>
<dbReference type="Proteomes" id="UP000063699">
    <property type="component" value="Chromosome"/>
</dbReference>
<dbReference type="KEGG" id="kphy:AOZ06_13145"/>
<dbReference type="STRING" id="860235.AOZ06_12825"/>
<sequence length="1010" mass="104711">MALKTGEIRALITGDYTSFKRATTAAKREAKDTRDELSKPITLSGNAKPLLTVLGGLPAAAAVAGAGMAAGLAAPALVIAGIGAAALASNEQVRTAFSGMAEHVSTSVRSAAEPMVPYLVGIANRIEQRFNKLRPQMESAFRDAGPLVGTFADGLLDFAENAMPGATAAVQKGQPAFDGLRSFLAQSGRGVSEMMLEWADSSDTAGAALDDLGGVVQDALRFIGRLTSLVADEFGPAFDDVKGIFGDAEDAIMDVAGGTLPLLGSAVDVALDGLGALLGVVAAVAEGFGDLPAPMQAALLGVIAWRAMQSSLIGEHASLGERLAQPWRQFGDEVKLQTALAAASGHTNLGSLAASMAVVESRVPFIHRMAEAYRNASQSVVEYVQSHRGVAESVGAVDHAAGAVTRLGGAAVGTAAALGSGLRSAAAGLVGVLGGPWGVALAAGAALLGLWASKQQEAAARQRESAQAASAYARALRESNGVITASIRQQAADNAEKRGALKTAEELGLSLSEVTSAVLGEGAALDSLRARLQDTIKAHTEQVAITEGAKSGITKYKEQLDPTGERAKALLDIINVLNGEWAAGTSEARRMAEATGEASSALSQAPAATGPMAEALKKLSDESASAEDKISALKSALDELAGRRHTVEEANQGVNDTLRDMKDAFKAAADEAKTHKTGLLDSTGAINTVTAAGSALQDKVMQLSDAYRQQYSAVFEAAQAQGKSLPEAAAAAAAASAGTREALIKTAQQFVGTREKAEELAARYDLLPTAASTAILQPGMEASISSAGILRDKVIAVPDSKTIIVSSTTPQQIALLENMGFKVQTLPSGHVVITSNASSVNAEINQLTETRRMSILIDYRTSGIPNAAKLAKDAVERASGGVMEYYAAGGMRSMSASHADIVGSYRRTGVKRIIGDNAVADESFIPLQRNNARAQLILDETLRRMRPELFQRPMVDAPWSGGAWGIGTLDGNRAGSSSRTTTITINGHSSNDIVRRLDEERRREELLYGA</sequence>
<dbReference type="RefSeq" id="WP_054289639.1">
    <property type="nucleotide sequence ID" value="NZ_CP012752.1"/>
</dbReference>